<name>A0A803PLS3_CANSA</name>
<evidence type="ECO:0000256" key="1">
    <source>
        <dbReference type="SAM" id="MobiDB-lite"/>
    </source>
</evidence>
<protein>
    <submittedName>
        <fullName evidence="2">Uncharacterized protein</fullName>
    </submittedName>
</protein>
<feature type="compositionally biased region" description="Basic and acidic residues" evidence="1">
    <location>
        <begin position="1"/>
        <end position="14"/>
    </location>
</feature>
<reference evidence="2" key="2">
    <citation type="submission" date="2021-03" db="UniProtKB">
        <authorList>
            <consortium name="EnsemblPlants"/>
        </authorList>
    </citation>
    <scope>IDENTIFICATION</scope>
</reference>
<feature type="region of interest" description="Disordered" evidence="1">
    <location>
        <begin position="1"/>
        <end position="105"/>
    </location>
</feature>
<dbReference type="Gramene" id="evm.model.05.1553">
    <property type="protein sequence ID" value="cds.evm.model.05.1553"/>
    <property type="gene ID" value="evm.TU.05.1553"/>
</dbReference>
<dbReference type="Proteomes" id="UP000596661">
    <property type="component" value="Chromosome 5"/>
</dbReference>
<sequence>MKRMTEHFQNKFEDLAESDDDSSVEVMVEEHAPRQIEAETSNSHKDKGKGKTQKATGTFEPGCPSAPGGKIVSKGQITKVPKPKGQKQYLSDSINQDKRMTDRHSEDIGSIVDLHWRLDAK</sequence>
<dbReference type="EMBL" id="UZAU01000542">
    <property type="status" value="NOT_ANNOTATED_CDS"/>
    <property type="molecule type" value="Genomic_DNA"/>
</dbReference>
<evidence type="ECO:0000313" key="2">
    <source>
        <dbReference type="EnsemblPlants" id="cds.evm.model.05.1553"/>
    </source>
</evidence>
<proteinExistence type="predicted"/>
<accession>A0A803PLS3</accession>
<keyword evidence="3" id="KW-1185">Reference proteome</keyword>
<feature type="compositionally biased region" description="Basic and acidic residues" evidence="1">
    <location>
        <begin position="95"/>
        <end position="105"/>
    </location>
</feature>
<organism evidence="2 3">
    <name type="scientific">Cannabis sativa</name>
    <name type="common">Hemp</name>
    <name type="synonym">Marijuana</name>
    <dbReference type="NCBI Taxonomy" id="3483"/>
    <lineage>
        <taxon>Eukaryota</taxon>
        <taxon>Viridiplantae</taxon>
        <taxon>Streptophyta</taxon>
        <taxon>Embryophyta</taxon>
        <taxon>Tracheophyta</taxon>
        <taxon>Spermatophyta</taxon>
        <taxon>Magnoliopsida</taxon>
        <taxon>eudicotyledons</taxon>
        <taxon>Gunneridae</taxon>
        <taxon>Pentapetalae</taxon>
        <taxon>rosids</taxon>
        <taxon>fabids</taxon>
        <taxon>Rosales</taxon>
        <taxon>Cannabaceae</taxon>
        <taxon>Cannabis</taxon>
    </lineage>
</organism>
<reference evidence="2" key="1">
    <citation type="submission" date="2018-11" db="EMBL/GenBank/DDBJ databases">
        <authorList>
            <person name="Grassa J C."/>
        </authorList>
    </citation>
    <scope>NUCLEOTIDE SEQUENCE [LARGE SCALE GENOMIC DNA]</scope>
</reference>
<dbReference type="EnsemblPlants" id="evm.model.05.1553">
    <property type="protein sequence ID" value="cds.evm.model.05.1553"/>
    <property type="gene ID" value="evm.TU.05.1553"/>
</dbReference>
<dbReference type="AlphaFoldDB" id="A0A803PLS3"/>
<evidence type="ECO:0000313" key="3">
    <source>
        <dbReference type="Proteomes" id="UP000596661"/>
    </source>
</evidence>
<feature type="compositionally biased region" description="Basic and acidic residues" evidence="1">
    <location>
        <begin position="28"/>
        <end position="45"/>
    </location>
</feature>